<dbReference type="AlphaFoldDB" id="A0A8H5CKP3"/>
<dbReference type="OrthoDB" id="9974981at2759"/>
<reference evidence="4 5" key="1">
    <citation type="journal article" date="2020" name="ISME J.">
        <title>Uncovering the hidden diversity of litter-decomposition mechanisms in mushroom-forming fungi.</title>
        <authorList>
            <person name="Floudas D."/>
            <person name="Bentzer J."/>
            <person name="Ahren D."/>
            <person name="Johansson T."/>
            <person name="Persson P."/>
            <person name="Tunlid A."/>
        </authorList>
    </citation>
    <scope>NUCLEOTIDE SEQUENCE [LARGE SCALE GENOMIC DNA]</scope>
    <source>
        <strain evidence="4 5">CBS 291.85</strain>
    </source>
</reference>
<keyword evidence="5" id="KW-1185">Reference proteome</keyword>
<evidence type="ECO:0000256" key="2">
    <source>
        <dbReference type="ARBA" id="ARBA00023002"/>
    </source>
</evidence>
<evidence type="ECO:0000256" key="1">
    <source>
        <dbReference type="ARBA" id="ARBA00022857"/>
    </source>
</evidence>
<accession>A0A8H5CKP3</accession>
<evidence type="ECO:0000313" key="4">
    <source>
        <dbReference type="EMBL" id="KAF5343074.1"/>
    </source>
</evidence>
<dbReference type="InterPro" id="IPR051609">
    <property type="entry name" value="NmrA/Isoflavone_reductase-like"/>
</dbReference>
<sequence length="306" mass="34537">MATLPTAIVFGGSGLTGSSIANALLERKEFQVKVPVRPSSLDKPSTVDLRQKGAIIIPFDLVGSTANELQELITGADTVISAIVWEQLHQQYKMVDVAKKVGVKRFVPCDFGTAGRRGVRKLHDLKLDIRDYVKASGIGYTFIDAGFWYQLLLMCTNEKQTSYPWLYEDSRYVWNGGLVKTAGIDLRDVGQFSARIVADPRTLNQYVFAWGLEVTQQELVKYARKYGDPNVEIFPKSTDDLRSFIAGAEDMRLVYCHYQHSMWILGENTIEKAKLPEFGGALDARELYPDMKIRPIGDYAREFYKK</sequence>
<dbReference type="SUPFAM" id="SSF51735">
    <property type="entry name" value="NAD(P)-binding Rossmann-fold domains"/>
    <property type="match status" value="1"/>
</dbReference>
<evidence type="ECO:0000259" key="3">
    <source>
        <dbReference type="Pfam" id="PF05368"/>
    </source>
</evidence>
<dbReference type="InterPro" id="IPR008030">
    <property type="entry name" value="NmrA-like"/>
</dbReference>
<dbReference type="EMBL" id="JAACJM010000150">
    <property type="protein sequence ID" value="KAF5343074.1"/>
    <property type="molecule type" value="Genomic_DNA"/>
</dbReference>
<dbReference type="Proteomes" id="UP000559256">
    <property type="component" value="Unassembled WGS sequence"/>
</dbReference>
<keyword evidence="1" id="KW-0521">NADP</keyword>
<dbReference type="GO" id="GO:0016491">
    <property type="term" value="F:oxidoreductase activity"/>
    <property type="evidence" value="ECO:0007669"/>
    <property type="project" value="UniProtKB-KW"/>
</dbReference>
<proteinExistence type="predicted"/>
<feature type="domain" description="NmrA-like" evidence="3">
    <location>
        <begin position="8"/>
        <end position="230"/>
    </location>
</feature>
<dbReference type="Gene3D" id="3.90.25.10">
    <property type="entry name" value="UDP-galactose 4-epimerase, domain 1"/>
    <property type="match status" value="1"/>
</dbReference>
<dbReference type="PANTHER" id="PTHR47706">
    <property type="entry name" value="NMRA-LIKE FAMILY PROTEIN"/>
    <property type="match status" value="1"/>
</dbReference>
<dbReference type="Gene3D" id="3.40.50.720">
    <property type="entry name" value="NAD(P)-binding Rossmann-like Domain"/>
    <property type="match status" value="1"/>
</dbReference>
<dbReference type="Pfam" id="PF05368">
    <property type="entry name" value="NmrA"/>
    <property type="match status" value="1"/>
</dbReference>
<keyword evidence="2" id="KW-0560">Oxidoreductase</keyword>
<evidence type="ECO:0000313" key="5">
    <source>
        <dbReference type="Proteomes" id="UP000559256"/>
    </source>
</evidence>
<dbReference type="InterPro" id="IPR036291">
    <property type="entry name" value="NAD(P)-bd_dom_sf"/>
</dbReference>
<dbReference type="PANTHER" id="PTHR47706:SF9">
    <property type="entry name" value="NMRA-LIKE DOMAIN-CONTAINING PROTEIN-RELATED"/>
    <property type="match status" value="1"/>
</dbReference>
<gene>
    <name evidence="4" type="ORF">D9758_011145</name>
</gene>
<protein>
    <recommendedName>
        <fullName evidence="3">NmrA-like domain-containing protein</fullName>
    </recommendedName>
</protein>
<name>A0A8H5CKP3_9AGAR</name>
<organism evidence="4 5">
    <name type="scientific">Tetrapyrgos nigripes</name>
    <dbReference type="NCBI Taxonomy" id="182062"/>
    <lineage>
        <taxon>Eukaryota</taxon>
        <taxon>Fungi</taxon>
        <taxon>Dikarya</taxon>
        <taxon>Basidiomycota</taxon>
        <taxon>Agaricomycotina</taxon>
        <taxon>Agaricomycetes</taxon>
        <taxon>Agaricomycetidae</taxon>
        <taxon>Agaricales</taxon>
        <taxon>Marasmiineae</taxon>
        <taxon>Marasmiaceae</taxon>
        <taxon>Tetrapyrgos</taxon>
    </lineage>
</organism>
<comment type="caution">
    <text evidence="4">The sequence shown here is derived from an EMBL/GenBank/DDBJ whole genome shotgun (WGS) entry which is preliminary data.</text>
</comment>